<comment type="caution">
    <text evidence="2">The sequence shown here is derived from an EMBL/GenBank/DDBJ whole genome shotgun (WGS) entry which is preliminary data.</text>
</comment>
<dbReference type="PANTHER" id="PTHR23098:SF22">
    <property type="entry name" value="MYB-LIKE DOMAIN-CONTAINING PROTEIN"/>
    <property type="match status" value="1"/>
</dbReference>
<keyword evidence="3" id="KW-1185">Reference proteome</keyword>
<reference evidence="2" key="1">
    <citation type="journal article" date="2022" name="bioRxiv">
        <title>Sequencing and chromosome-scale assembly of the giantPleurodeles waltlgenome.</title>
        <authorList>
            <person name="Brown T."/>
            <person name="Elewa A."/>
            <person name="Iarovenko S."/>
            <person name="Subramanian E."/>
            <person name="Araus A.J."/>
            <person name="Petzold A."/>
            <person name="Susuki M."/>
            <person name="Suzuki K.-i.T."/>
            <person name="Hayashi T."/>
            <person name="Toyoda A."/>
            <person name="Oliveira C."/>
            <person name="Osipova E."/>
            <person name="Leigh N.D."/>
            <person name="Simon A."/>
            <person name="Yun M.H."/>
        </authorList>
    </citation>
    <scope>NUCLEOTIDE SEQUENCE</scope>
    <source>
        <strain evidence="2">20211129_DDA</strain>
        <tissue evidence="2">Liver</tissue>
    </source>
</reference>
<proteinExistence type="predicted"/>
<organism evidence="2 3">
    <name type="scientific">Pleurodeles waltl</name>
    <name type="common">Iberian ribbed newt</name>
    <dbReference type="NCBI Taxonomy" id="8319"/>
    <lineage>
        <taxon>Eukaryota</taxon>
        <taxon>Metazoa</taxon>
        <taxon>Chordata</taxon>
        <taxon>Craniata</taxon>
        <taxon>Vertebrata</taxon>
        <taxon>Euteleostomi</taxon>
        <taxon>Amphibia</taxon>
        <taxon>Batrachia</taxon>
        <taxon>Caudata</taxon>
        <taxon>Salamandroidea</taxon>
        <taxon>Salamandridae</taxon>
        <taxon>Pleurodelinae</taxon>
        <taxon>Pleurodeles</taxon>
    </lineage>
</organism>
<accession>A0AAV7S9C1</accession>
<protein>
    <recommendedName>
        <fullName evidence="1">Myb/SANT-like DNA-binding domain-containing protein</fullName>
    </recommendedName>
</protein>
<dbReference type="InterPro" id="IPR028002">
    <property type="entry name" value="Myb_DNA-bind_5"/>
</dbReference>
<dbReference type="Pfam" id="PF13873">
    <property type="entry name" value="Myb_DNA-bind_5"/>
    <property type="match status" value="1"/>
</dbReference>
<dbReference type="GO" id="GO:0005634">
    <property type="term" value="C:nucleus"/>
    <property type="evidence" value="ECO:0007669"/>
    <property type="project" value="TreeGrafter"/>
</dbReference>
<evidence type="ECO:0000313" key="2">
    <source>
        <dbReference type="EMBL" id="KAJ1161157.1"/>
    </source>
</evidence>
<evidence type="ECO:0000313" key="3">
    <source>
        <dbReference type="Proteomes" id="UP001066276"/>
    </source>
</evidence>
<dbReference type="AlphaFoldDB" id="A0AAV7S9C1"/>
<dbReference type="PANTHER" id="PTHR23098">
    <property type="entry name" value="AGAP001331-PA-RELATED"/>
    <property type="match status" value="1"/>
</dbReference>
<name>A0AAV7S9C1_PLEWA</name>
<dbReference type="EMBL" id="JANPWB010000008">
    <property type="protein sequence ID" value="KAJ1161157.1"/>
    <property type="molecule type" value="Genomic_DNA"/>
</dbReference>
<gene>
    <name evidence="2" type="ORF">NDU88_001644</name>
</gene>
<evidence type="ECO:0000259" key="1">
    <source>
        <dbReference type="Pfam" id="PF13873"/>
    </source>
</evidence>
<feature type="domain" description="Myb/SANT-like DNA-binding" evidence="1">
    <location>
        <begin position="19"/>
        <end position="65"/>
    </location>
</feature>
<dbReference type="Proteomes" id="UP001066276">
    <property type="component" value="Chromosome 4_2"/>
</dbReference>
<sequence length="162" mass="18235">MRALVLSTTPHYRQLYHTGAASNAVKRELWQQIRQRVASEGIVMRTVGQLKVKYRQMRRPVMQKLSQYWSTVPTPTAGSPVSLGLTDMENLIACSVVPETIDGVSDSDDRGPGDADTQRTATLWKEMDLTLRKEQKATHSYRGLETHLYAYLQIQTLLNAGS</sequence>